<dbReference type="PANTHER" id="PTHR48069:SF3">
    <property type="entry name" value="DIHYDROFOLATE REDUCTASE"/>
    <property type="match status" value="1"/>
</dbReference>
<dbReference type="GO" id="GO:0050661">
    <property type="term" value="F:NADP binding"/>
    <property type="evidence" value="ECO:0007669"/>
    <property type="project" value="InterPro"/>
</dbReference>
<evidence type="ECO:0000256" key="3">
    <source>
        <dbReference type="ARBA" id="ARBA00012856"/>
    </source>
</evidence>
<gene>
    <name evidence="9" type="ORF">EI71_00981</name>
</gene>
<dbReference type="EMBL" id="QXEV01000008">
    <property type="protein sequence ID" value="RIA75947.1"/>
    <property type="molecule type" value="Genomic_DNA"/>
</dbReference>
<dbReference type="InterPro" id="IPR012259">
    <property type="entry name" value="DHFR"/>
</dbReference>
<dbReference type="FunCoup" id="A0A397RWE3">
    <property type="interactions" value="170"/>
</dbReference>
<dbReference type="Proteomes" id="UP000266506">
    <property type="component" value="Unassembled WGS sequence"/>
</dbReference>
<keyword evidence="10" id="KW-1185">Reference proteome</keyword>
<dbReference type="PROSITE" id="PS00075">
    <property type="entry name" value="DHFR_1"/>
    <property type="match status" value="1"/>
</dbReference>
<dbReference type="InterPro" id="IPR017925">
    <property type="entry name" value="DHFR_CS"/>
</dbReference>
<proteinExistence type="inferred from homology"/>
<dbReference type="AlphaFoldDB" id="A0A397RWE3"/>
<evidence type="ECO:0000256" key="7">
    <source>
        <dbReference type="RuleBase" id="RU004474"/>
    </source>
</evidence>
<evidence type="ECO:0000256" key="2">
    <source>
        <dbReference type="ARBA" id="ARBA00009539"/>
    </source>
</evidence>
<dbReference type="GO" id="GO:0006730">
    <property type="term" value="P:one-carbon metabolic process"/>
    <property type="evidence" value="ECO:0007669"/>
    <property type="project" value="UniProtKB-KW"/>
</dbReference>
<comment type="similarity">
    <text evidence="2 7">Belongs to the dihydrofolate reductase family.</text>
</comment>
<dbReference type="PRINTS" id="PR00070">
    <property type="entry name" value="DHFR"/>
</dbReference>
<comment type="pathway">
    <text evidence="1">Cofactor biosynthesis; tetrahydrofolate biosynthesis; 5,6,7,8-tetrahydrofolate from 7,8-dihydrofolate: step 1/1.</text>
</comment>
<dbReference type="RefSeq" id="WP_119016130.1">
    <property type="nucleotide sequence ID" value="NZ_QXEV01000008.1"/>
</dbReference>
<evidence type="ECO:0000256" key="1">
    <source>
        <dbReference type="ARBA" id="ARBA00004903"/>
    </source>
</evidence>
<name>A0A397RWE3_9MOLU</name>
<evidence type="ECO:0000313" key="9">
    <source>
        <dbReference type="EMBL" id="RIA75947.1"/>
    </source>
</evidence>
<dbReference type="InterPro" id="IPR024072">
    <property type="entry name" value="DHFR-like_dom_sf"/>
</dbReference>
<evidence type="ECO:0000259" key="8">
    <source>
        <dbReference type="PROSITE" id="PS51330"/>
    </source>
</evidence>
<sequence>MINMIWAMDFNNLIGDKDRIPWHIKEDLIYYKNKTKGKTVLMGDATYFSLKSYYKTKPLPYGKVYIATIDKNLKIENPLEDIEIVYDLIEFIKNFKDEIWVCGGATIYKLCLPYADRLYISFIKGDYKGDKYFPKIDYSLYDKTWEEDTEQVRYTLFERR</sequence>
<protein>
    <recommendedName>
        <fullName evidence="3">dihydrofolate reductase</fullName>
        <ecNumber evidence="3">1.5.1.3</ecNumber>
    </recommendedName>
</protein>
<comment type="caution">
    <text evidence="9">The sequence shown here is derived from an EMBL/GenBank/DDBJ whole genome shotgun (WGS) entry which is preliminary data.</text>
</comment>
<evidence type="ECO:0000256" key="4">
    <source>
        <dbReference type="ARBA" id="ARBA00022563"/>
    </source>
</evidence>
<dbReference type="GO" id="GO:0005829">
    <property type="term" value="C:cytosol"/>
    <property type="evidence" value="ECO:0007669"/>
    <property type="project" value="TreeGrafter"/>
</dbReference>
<dbReference type="PANTHER" id="PTHR48069">
    <property type="entry name" value="DIHYDROFOLATE REDUCTASE"/>
    <property type="match status" value="1"/>
</dbReference>
<dbReference type="SUPFAM" id="SSF53597">
    <property type="entry name" value="Dihydrofolate reductase-like"/>
    <property type="match status" value="1"/>
</dbReference>
<dbReference type="GO" id="GO:0046452">
    <property type="term" value="P:dihydrofolate metabolic process"/>
    <property type="evidence" value="ECO:0007669"/>
    <property type="project" value="TreeGrafter"/>
</dbReference>
<dbReference type="OrthoDB" id="9804315at2"/>
<dbReference type="CDD" id="cd00209">
    <property type="entry name" value="DHFR"/>
    <property type="match status" value="1"/>
</dbReference>
<dbReference type="GO" id="GO:0046654">
    <property type="term" value="P:tetrahydrofolate biosynthetic process"/>
    <property type="evidence" value="ECO:0007669"/>
    <property type="project" value="UniProtKB-UniPathway"/>
</dbReference>
<dbReference type="PROSITE" id="PS51330">
    <property type="entry name" value="DHFR_2"/>
    <property type="match status" value="1"/>
</dbReference>
<dbReference type="GO" id="GO:0004146">
    <property type="term" value="F:dihydrofolate reductase activity"/>
    <property type="evidence" value="ECO:0007669"/>
    <property type="project" value="UniProtKB-EC"/>
</dbReference>
<evidence type="ECO:0000256" key="5">
    <source>
        <dbReference type="ARBA" id="ARBA00022857"/>
    </source>
</evidence>
<dbReference type="EC" id="1.5.1.3" evidence="3"/>
<keyword evidence="4" id="KW-0554">One-carbon metabolism</keyword>
<dbReference type="Pfam" id="PF00186">
    <property type="entry name" value="DHFR_1"/>
    <property type="match status" value="1"/>
</dbReference>
<accession>A0A397RWE3</accession>
<evidence type="ECO:0000256" key="6">
    <source>
        <dbReference type="ARBA" id="ARBA00023002"/>
    </source>
</evidence>
<organism evidence="9 10">
    <name type="scientific">Anaeroplasma bactoclasticum</name>
    <dbReference type="NCBI Taxonomy" id="2088"/>
    <lineage>
        <taxon>Bacteria</taxon>
        <taxon>Bacillati</taxon>
        <taxon>Mycoplasmatota</taxon>
        <taxon>Mollicutes</taxon>
        <taxon>Anaeroplasmatales</taxon>
        <taxon>Anaeroplasmataceae</taxon>
        <taxon>Anaeroplasma</taxon>
    </lineage>
</organism>
<feature type="domain" description="DHFR" evidence="8">
    <location>
        <begin position="1"/>
        <end position="160"/>
    </location>
</feature>
<keyword evidence="5" id="KW-0521">NADP</keyword>
<keyword evidence="6" id="KW-0560">Oxidoreductase</keyword>
<reference evidence="9 10" key="1">
    <citation type="submission" date="2018-08" db="EMBL/GenBank/DDBJ databases">
        <title>Genomic Encyclopedia of Archaeal and Bacterial Type Strains, Phase II (KMG-II): from individual species to whole genera.</title>
        <authorList>
            <person name="Goeker M."/>
        </authorList>
    </citation>
    <scope>NUCLEOTIDE SEQUENCE [LARGE SCALE GENOMIC DNA]</scope>
    <source>
        <strain evidence="9 10">ATCC 27112</strain>
    </source>
</reference>
<dbReference type="Gene3D" id="3.40.430.10">
    <property type="entry name" value="Dihydrofolate Reductase, subunit A"/>
    <property type="match status" value="1"/>
</dbReference>
<dbReference type="InterPro" id="IPR001796">
    <property type="entry name" value="DHFR_dom"/>
</dbReference>
<dbReference type="InParanoid" id="A0A397RWE3"/>
<dbReference type="UniPathway" id="UPA00077">
    <property type="reaction ID" value="UER00158"/>
</dbReference>
<evidence type="ECO:0000313" key="10">
    <source>
        <dbReference type="Proteomes" id="UP000266506"/>
    </source>
</evidence>
<dbReference type="GO" id="GO:0046655">
    <property type="term" value="P:folic acid metabolic process"/>
    <property type="evidence" value="ECO:0007669"/>
    <property type="project" value="TreeGrafter"/>
</dbReference>